<dbReference type="AlphaFoldDB" id="A0A388LD66"/>
<proteinExistence type="inferred from homology"/>
<evidence type="ECO:0008006" key="5">
    <source>
        <dbReference type="Google" id="ProtNLM"/>
    </source>
</evidence>
<dbReference type="Gene3D" id="3.40.50.1820">
    <property type="entry name" value="alpha/beta hydrolase"/>
    <property type="match status" value="1"/>
</dbReference>
<dbReference type="SUPFAM" id="SSF53474">
    <property type="entry name" value="alpha/beta-Hydrolases"/>
    <property type="match status" value="1"/>
</dbReference>
<dbReference type="STRING" id="69332.A0A388LD66"/>
<protein>
    <recommendedName>
        <fullName evidence="5">AB hydrolase-1 domain-containing protein</fullName>
    </recommendedName>
</protein>
<dbReference type="InterPro" id="IPR029058">
    <property type="entry name" value="AB_hydrolase_fold"/>
</dbReference>
<dbReference type="Gramene" id="GBG80249">
    <property type="protein sequence ID" value="GBG80249"/>
    <property type="gene ID" value="CBR_g30614"/>
</dbReference>
<name>A0A388LD66_CHABU</name>
<feature type="region of interest" description="Disordered" evidence="2">
    <location>
        <begin position="112"/>
        <end position="197"/>
    </location>
</feature>
<gene>
    <name evidence="3" type="ORF">CBR_g30614</name>
</gene>
<dbReference type="PANTHER" id="PTHR43039">
    <property type="entry name" value="ESTERASE-RELATED"/>
    <property type="match status" value="1"/>
</dbReference>
<dbReference type="Proteomes" id="UP000265515">
    <property type="component" value="Unassembled WGS sequence"/>
</dbReference>
<reference evidence="3 4" key="1">
    <citation type="journal article" date="2018" name="Cell">
        <title>The Chara Genome: Secondary Complexity and Implications for Plant Terrestrialization.</title>
        <authorList>
            <person name="Nishiyama T."/>
            <person name="Sakayama H."/>
            <person name="Vries J.D."/>
            <person name="Buschmann H."/>
            <person name="Saint-Marcoux D."/>
            <person name="Ullrich K.K."/>
            <person name="Haas F.B."/>
            <person name="Vanderstraeten L."/>
            <person name="Becker D."/>
            <person name="Lang D."/>
            <person name="Vosolsobe S."/>
            <person name="Rombauts S."/>
            <person name="Wilhelmsson P.K.I."/>
            <person name="Janitza P."/>
            <person name="Kern R."/>
            <person name="Heyl A."/>
            <person name="Rumpler F."/>
            <person name="Villalobos L.I.A.C."/>
            <person name="Clay J.M."/>
            <person name="Skokan R."/>
            <person name="Toyoda A."/>
            <person name="Suzuki Y."/>
            <person name="Kagoshima H."/>
            <person name="Schijlen E."/>
            <person name="Tajeshwar N."/>
            <person name="Catarino B."/>
            <person name="Hetherington A.J."/>
            <person name="Saltykova A."/>
            <person name="Bonnot C."/>
            <person name="Breuninger H."/>
            <person name="Symeonidi A."/>
            <person name="Radhakrishnan G.V."/>
            <person name="Van Nieuwerburgh F."/>
            <person name="Deforce D."/>
            <person name="Chang C."/>
            <person name="Karol K.G."/>
            <person name="Hedrich R."/>
            <person name="Ulvskov P."/>
            <person name="Glockner G."/>
            <person name="Delwiche C.F."/>
            <person name="Petrasek J."/>
            <person name="Van de Peer Y."/>
            <person name="Friml J."/>
            <person name="Beilby M."/>
            <person name="Dolan L."/>
            <person name="Kohara Y."/>
            <person name="Sugano S."/>
            <person name="Fujiyama A."/>
            <person name="Delaux P.-M."/>
            <person name="Quint M."/>
            <person name="TheiBen G."/>
            <person name="Hagemann M."/>
            <person name="Harholt J."/>
            <person name="Dunand C."/>
            <person name="Zachgo S."/>
            <person name="Langdale J."/>
            <person name="Maumus F."/>
            <person name="Straeten D.V.D."/>
            <person name="Gould S.B."/>
            <person name="Rensing S.A."/>
        </authorList>
    </citation>
    <scope>NUCLEOTIDE SEQUENCE [LARGE SCALE GENOMIC DNA]</scope>
    <source>
        <strain evidence="3 4">S276</strain>
    </source>
</reference>
<keyword evidence="4" id="KW-1185">Reference proteome</keyword>
<feature type="compositionally biased region" description="Acidic residues" evidence="2">
    <location>
        <begin position="120"/>
        <end position="131"/>
    </location>
</feature>
<comment type="caution">
    <text evidence="3">The sequence shown here is derived from an EMBL/GenBank/DDBJ whole genome shotgun (WGS) entry which is preliminary data.</text>
</comment>
<dbReference type="EMBL" id="BFEA01000340">
    <property type="protein sequence ID" value="GBG80249.1"/>
    <property type="molecule type" value="Genomic_DNA"/>
</dbReference>
<accession>A0A388LD66</accession>
<evidence type="ECO:0000313" key="4">
    <source>
        <dbReference type="Proteomes" id="UP000265515"/>
    </source>
</evidence>
<sequence length="197" mass="21786">MGASDLESKAVREFSSTLFSMRPDIALAIAKVIFQSDCRSILPRVTCSVHLLFSRSDMAVPLTVARYMREHLVNAAEVEVEVMPTRGHLPHLSTPEIVNPYLLRHIAIVKNEGGQQKGGEEEEEEEEEEGGGWEGEAAAGVGERGAEAEKSSVFATAAPAAAAGEEEEREEEEKEEEEAREEQREESLVRLPQRQQQ</sequence>
<organism evidence="3 4">
    <name type="scientific">Chara braunii</name>
    <name type="common">Braun's stonewort</name>
    <dbReference type="NCBI Taxonomy" id="69332"/>
    <lineage>
        <taxon>Eukaryota</taxon>
        <taxon>Viridiplantae</taxon>
        <taxon>Streptophyta</taxon>
        <taxon>Charophyceae</taxon>
        <taxon>Charales</taxon>
        <taxon>Characeae</taxon>
        <taxon>Chara</taxon>
    </lineage>
</organism>
<evidence type="ECO:0000256" key="1">
    <source>
        <dbReference type="ARBA" id="ARBA00008645"/>
    </source>
</evidence>
<comment type="similarity">
    <text evidence="1">Belongs to the AB hydrolase superfamily.</text>
</comment>
<evidence type="ECO:0000313" key="3">
    <source>
        <dbReference type="EMBL" id="GBG80249.1"/>
    </source>
</evidence>
<evidence type="ECO:0000256" key="2">
    <source>
        <dbReference type="SAM" id="MobiDB-lite"/>
    </source>
</evidence>
<dbReference type="OrthoDB" id="408373at2759"/>
<feature type="compositionally biased region" description="Acidic residues" evidence="2">
    <location>
        <begin position="164"/>
        <end position="180"/>
    </location>
</feature>